<proteinExistence type="predicted"/>
<protein>
    <submittedName>
        <fullName evidence="2">Uncharacterized protein</fullName>
    </submittedName>
</protein>
<name>A0AAE0FSH7_9CHLO</name>
<evidence type="ECO:0000313" key="3">
    <source>
        <dbReference type="Proteomes" id="UP001190700"/>
    </source>
</evidence>
<gene>
    <name evidence="2" type="ORF">CYMTET_26062</name>
</gene>
<comment type="caution">
    <text evidence="2">The sequence shown here is derived from an EMBL/GenBank/DDBJ whole genome shotgun (WGS) entry which is preliminary data.</text>
</comment>
<keyword evidence="1" id="KW-0732">Signal</keyword>
<accession>A0AAE0FSH7</accession>
<feature type="signal peptide" evidence="1">
    <location>
        <begin position="1"/>
        <end position="27"/>
    </location>
</feature>
<evidence type="ECO:0000256" key="1">
    <source>
        <dbReference type="SAM" id="SignalP"/>
    </source>
</evidence>
<keyword evidence="3" id="KW-1185">Reference proteome</keyword>
<organism evidence="2 3">
    <name type="scientific">Cymbomonas tetramitiformis</name>
    <dbReference type="NCBI Taxonomy" id="36881"/>
    <lineage>
        <taxon>Eukaryota</taxon>
        <taxon>Viridiplantae</taxon>
        <taxon>Chlorophyta</taxon>
        <taxon>Pyramimonadophyceae</taxon>
        <taxon>Pyramimonadales</taxon>
        <taxon>Pyramimonadaceae</taxon>
        <taxon>Cymbomonas</taxon>
    </lineage>
</organism>
<reference evidence="2 3" key="1">
    <citation type="journal article" date="2015" name="Genome Biol. Evol.">
        <title>Comparative Genomics of a Bacterivorous Green Alga Reveals Evolutionary Causalities and Consequences of Phago-Mixotrophic Mode of Nutrition.</title>
        <authorList>
            <person name="Burns J.A."/>
            <person name="Paasch A."/>
            <person name="Narechania A."/>
            <person name="Kim E."/>
        </authorList>
    </citation>
    <scope>NUCLEOTIDE SEQUENCE [LARGE SCALE GENOMIC DNA]</scope>
    <source>
        <strain evidence="2 3">PLY_AMNH</strain>
    </source>
</reference>
<feature type="chain" id="PRO_5042149540" evidence="1">
    <location>
        <begin position="28"/>
        <end position="325"/>
    </location>
</feature>
<dbReference type="Proteomes" id="UP001190700">
    <property type="component" value="Unassembled WGS sequence"/>
</dbReference>
<dbReference type="EMBL" id="LGRX02014053">
    <property type="protein sequence ID" value="KAK3265241.1"/>
    <property type="molecule type" value="Genomic_DNA"/>
</dbReference>
<sequence length="325" mass="36010">MGLSWGYINLFSVVAIILTVKLGEVSGHIFRTASGLDGGECHDTLTNLRVEHDALAEVSWRYQKAQRDLRECSAMRDLKEKGSNDPKAKAYVGDSISLAELFKRCKHLSEEVTELKKSQHQRQNNVRRFRDAQEKEGGCYTNRAWQLQNPTAILPTHLYAERFDVSFLMQYYKHPQNVAVLVERLYGCTHGPSGDGQLQGLTSELIVNVDSSDEQDVEAWMLGATRLPRLQLHPSISLGVRNLGFLPGARQQQPETPCSGQGHLNLLPGAPPAGAQHPRPPCWWILPTAAFLPEASVPFSLHGTPEMCGRRALLARGGPCPGTQK</sequence>
<dbReference type="AlphaFoldDB" id="A0AAE0FSH7"/>
<evidence type="ECO:0000313" key="2">
    <source>
        <dbReference type="EMBL" id="KAK3265241.1"/>
    </source>
</evidence>